<name>A0AAX4H5H8_9ASCO</name>
<evidence type="ECO:0000313" key="3">
    <source>
        <dbReference type="Proteomes" id="UP001338582"/>
    </source>
</evidence>
<feature type="compositionally biased region" description="Basic and acidic residues" evidence="1">
    <location>
        <begin position="797"/>
        <end position="807"/>
    </location>
</feature>
<dbReference type="EMBL" id="CP138894">
    <property type="protein sequence ID" value="WPK23579.1"/>
    <property type="molecule type" value="Genomic_DNA"/>
</dbReference>
<accession>A0AAX4H5H8</accession>
<dbReference type="GeneID" id="88171888"/>
<dbReference type="PANTHER" id="PTHR37988:SF1">
    <property type="entry name" value="UPF0592 MEMBRANE PROTEIN C7D4.03C"/>
    <property type="match status" value="1"/>
</dbReference>
<feature type="compositionally biased region" description="Low complexity" evidence="1">
    <location>
        <begin position="748"/>
        <end position="757"/>
    </location>
</feature>
<dbReference type="RefSeq" id="XP_062875965.1">
    <property type="nucleotide sequence ID" value="XM_063019895.1"/>
</dbReference>
<keyword evidence="3" id="KW-1185">Reference proteome</keyword>
<evidence type="ECO:0000313" key="2">
    <source>
        <dbReference type="EMBL" id="WPK23579.1"/>
    </source>
</evidence>
<evidence type="ECO:0000256" key="1">
    <source>
        <dbReference type="SAM" id="MobiDB-lite"/>
    </source>
</evidence>
<dbReference type="KEGG" id="asau:88171888"/>
<organism evidence="2 3">
    <name type="scientific">Australozyma saopauloensis</name>
    <dbReference type="NCBI Taxonomy" id="291208"/>
    <lineage>
        <taxon>Eukaryota</taxon>
        <taxon>Fungi</taxon>
        <taxon>Dikarya</taxon>
        <taxon>Ascomycota</taxon>
        <taxon>Saccharomycotina</taxon>
        <taxon>Pichiomycetes</taxon>
        <taxon>Metschnikowiaceae</taxon>
        <taxon>Australozyma</taxon>
    </lineage>
</organism>
<feature type="region of interest" description="Disordered" evidence="1">
    <location>
        <begin position="748"/>
        <end position="807"/>
    </location>
</feature>
<evidence type="ECO:0008006" key="4">
    <source>
        <dbReference type="Google" id="ProtNLM"/>
    </source>
</evidence>
<feature type="compositionally biased region" description="Low complexity" evidence="1">
    <location>
        <begin position="767"/>
        <end position="793"/>
    </location>
</feature>
<dbReference type="InterPro" id="IPR013887">
    <property type="entry name" value="UPF0592"/>
</dbReference>
<dbReference type="PANTHER" id="PTHR37988">
    <property type="entry name" value="UPF0592 MEMBRANE PROTEIN C7D4.03C"/>
    <property type="match status" value="1"/>
</dbReference>
<proteinExistence type="predicted"/>
<gene>
    <name evidence="2" type="ORF">PUMCH_000820</name>
</gene>
<dbReference type="Proteomes" id="UP001338582">
    <property type="component" value="Chromosome 1"/>
</dbReference>
<dbReference type="Pfam" id="PF08578">
    <property type="entry name" value="DUF1765"/>
    <property type="match status" value="1"/>
</dbReference>
<protein>
    <recommendedName>
        <fullName evidence="4">DUF1765-domain-containing protein</fullName>
    </recommendedName>
</protein>
<sequence length="986" mass="110190">MSKVSTIKPQSSLGRFYLALVPSPPRSPPPSAMPSYNNEETDALEHERLVKSLLKQFKRLEFALGKFTLKLNGIMKTNMLRTVVLPFLRLLPPLEAIFDGSPSIYSSFVSVSITILGRWWRLLLSALSAPNPAQQVSATDRNAYLECISRILCRREWFLAGPEAMLTYTSCLCETLEYAVNKISTLKVIPVSMSAFVGKIFAYAFFFIPGFANALLFLLNVKQASIESYLNKMPPLSEGAIKSARFAFPSHLSGLVDYRGFPGLDSYKKKVFNCLPPPKHPVRGICDPNGPWVRCWSSCDSDMLNSFFRHYVNVSATFVENDLGIPLEAFPGIHVIMASFYQIFSICVSRILLDTASSGSIKKLSATKSAPNTSNTGTFSGTTVLKPMDINYAPLIKLFKTVRDIGYSEVIFSPEIVRCFDNILRNLAVSTSVYDFGRSATILNLICEYSNYVSDASDIDWEFWLGCTYLTLSHTDLIQSMIMGFAFLFNVWRIIPSQLPNSRGYESESNSTEWLTNFSESYKENFARWLSSNDTWLFYFTHWNPLVRSYYMRLISWRIVGFNNFDSSLSILTTRRIKAKVDAIHAFVNTTVKSSNLPEGFQHLDFSADLPMVNRKMGIVPVNPFKSSSDNIPSLASVTNTNKFSDLRKSHPYEILDEAVYTCNLLSNPSISDSKGGRSHKSSGNHSIISSFGKFFKLLSADDSDDSILSIAPPSIGGGPQNSIASGRKSKSFNSFLSGSFRMNSSSCSTAKSSQQSWNDSADSPATSDSETSSTISSYLGSSSASTLSSQTSMNKHPPELVKHTPDIIRPDNKFEIVLDKELMQRKMDQMLTANYRPGSKFFGSRICQGASLRTMPVEARIPSISIVPSSNRFHKFQITKEAYDCTESTSYDDEDLLSGYDLSIEATSSESLLAMGRSLNEWNRVVDEFDTFLVRSVELEQASNLAQSTEISGMLDDYNEEDYFKRLVPFMPIDNFIELKLLNAM</sequence>
<reference evidence="2 3" key="1">
    <citation type="submission" date="2023-10" db="EMBL/GenBank/DDBJ databases">
        <title>Draft Genome Sequence of Candida saopaulonensis from a very Premature Infant with Sepsis.</title>
        <authorList>
            <person name="Ning Y."/>
            <person name="Dai R."/>
            <person name="Xiao M."/>
            <person name="Xu Y."/>
            <person name="Yan Q."/>
            <person name="Zhang L."/>
        </authorList>
    </citation>
    <scope>NUCLEOTIDE SEQUENCE [LARGE SCALE GENOMIC DNA]</scope>
    <source>
        <strain evidence="2 3">19XY460</strain>
    </source>
</reference>
<dbReference type="AlphaFoldDB" id="A0AAX4H5H8"/>